<sequence>MKLHTVMEKYTTNAQGLIGRNSTLKLKNVPMGSESHGHAFLITFINTAYGFR</sequence>
<proteinExistence type="predicted"/>
<dbReference type="Proteomes" id="UP000005387">
    <property type="component" value="Unassembled WGS sequence"/>
</dbReference>
<evidence type="ECO:0000313" key="1">
    <source>
        <dbReference type="EMBL" id="EFM11410.1"/>
    </source>
</evidence>
<gene>
    <name evidence="1" type="ORF">PaecuDRAFT_1856</name>
</gene>
<keyword evidence="2" id="KW-1185">Reference proteome</keyword>
<reference evidence="1 2" key="1">
    <citation type="submission" date="2010-07" db="EMBL/GenBank/DDBJ databases">
        <title>The draft genome of Paenibacillus curdlanolyticus YK9.</title>
        <authorList>
            <consortium name="US DOE Joint Genome Institute (JGI-PGF)"/>
            <person name="Lucas S."/>
            <person name="Copeland A."/>
            <person name="Lapidus A."/>
            <person name="Cheng J.-F."/>
            <person name="Bruce D."/>
            <person name="Goodwin L."/>
            <person name="Pitluck S."/>
            <person name="Land M.L."/>
            <person name="Hauser L."/>
            <person name="Chang Y.-J."/>
            <person name="Jeffries C."/>
            <person name="Anderson I.J."/>
            <person name="Johnson E."/>
            <person name="Loganathan U."/>
            <person name="Mulhopadhyay B."/>
            <person name="Kyrpides N."/>
            <person name="Woyke T.J."/>
        </authorList>
    </citation>
    <scope>NUCLEOTIDE SEQUENCE [LARGE SCALE GENOMIC DNA]</scope>
    <source>
        <strain evidence="1 2">YK9</strain>
    </source>
</reference>
<dbReference type="AlphaFoldDB" id="E0I8A5"/>
<protein>
    <submittedName>
        <fullName evidence="1">Uncharacterized protein</fullName>
    </submittedName>
</protein>
<name>E0I8A5_9BACL</name>
<evidence type="ECO:0000313" key="2">
    <source>
        <dbReference type="Proteomes" id="UP000005387"/>
    </source>
</evidence>
<accession>E0I8A5</accession>
<organism evidence="1 2">
    <name type="scientific">Paenibacillus curdlanolyticus YK9</name>
    <dbReference type="NCBI Taxonomy" id="717606"/>
    <lineage>
        <taxon>Bacteria</taxon>
        <taxon>Bacillati</taxon>
        <taxon>Bacillota</taxon>
        <taxon>Bacilli</taxon>
        <taxon>Bacillales</taxon>
        <taxon>Paenibacillaceae</taxon>
        <taxon>Paenibacillus</taxon>
    </lineage>
</organism>
<dbReference type="EMBL" id="AEDD01000004">
    <property type="protein sequence ID" value="EFM11410.1"/>
    <property type="molecule type" value="Genomic_DNA"/>
</dbReference>